<dbReference type="SUPFAM" id="SSF51445">
    <property type="entry name" value="(Trans)glycosidases"/>
    <property type="match status" value="1"/>
</dbReference>
<dbReference type="PANTHER" id="PTHR10357:SF179">
    <property type="entry name" value="NEUTRAL AND BASIC AMINO ACID TRANSPORT PROTEIN RBAT"/>
    <property type="match status" value="1"/>
</dbReference>
<dbReference type="PANTHER" id="PTHR10357">
    <property type="entry name" value="ALPHA-AMYLASE FAMILY MEMBER"/>
    <property type="match status" value="1"/>
</dbReference>
<dbReference type="GO" id="GO:0004556">
    <property type="term" value="F:alpha-amylase activity"/>
    <property type="evidence" value="ECO:0007669"/>
    <property type="project" value="TreeGrafter"/>
</dbReference>
<dbReference type="GO" id="GO:0000025">
    <property type="term" value="P:maltose catabolic process"/>
    <property type="evidence" value="ECO:0007669"/>
    <property type="project" value="TreeGrafter"/>
</dbReference>
<dbReference type="OrthoDB" id="1740265at2759"/>
<comment type="caution">
    <text evidence="6">The sequence shown here is derived from an EMBL/GenBank/DDBJ whole genome shotgun (WGS) entry which is preliminary data.</text>
</comment>
<dbReference type="FunFam" id="3.90.400.10:FF:000004">
    <property type="entry name" value="Oligo-1,6-glucosidase"/>
    <property type="match status" value="1"/>
</dbReference>
<evidence type="ECO:0000256" key="1">
    <source>
        <dbReference type="ARBA" id="ARBA00008061"/>
    </source>
</evidence>
<dbReference type="Gene3D" id="2.60.40.1180">
    <property type="entry name" value="Golgi alpha-mannosidase II"/>
    <property type="match status" value="1"/>
</dbReference>
<evidence type="ECO:0000259" key="5">
    <source>
        <dbReference type="SMART" id="SM00642"/>
    </source>
</evidence>
<sequence>MAVQSRIKSWWKHAVVYQIYPASFCDSDGDGIGDIPGIVSKLDYIKGLGADVIWLSPMYDSPQVDMGYDIANYEDVYRPYGTLHDMDVLIREAHARGLRIMLDLVINHTSDQHAWFQASRRSKDDPKRDWYIWRPPKYSAAGERRPPNNWKSFFGGESAWTWDAHTGEYYLHLFAAAQPDLNWENAVTRRAIYASSMEFWLRRGVDGFRVDVVNVYSKPAGLPDAAVTDPAAPYQSPAALVFNGPRMHEFLSEMNAVLAPYHAITVGELGMTPDPSKVLRYVSAEAKQLDMVFQFDVVMVGHNLGGDLSGVTPRAFTLPQFKAAVDATQTLIRGNDAWTTVFLENHDQARSVSRFADDRPAYRAASARLLALLQACLSGTQYIYQGQEIGMVNAPKDTYPLANYLDISSQQSIDVVKARHAGRSAAELTEALDKAFDALQYLARDHGRIPIPWSTGRYGGFSGAAERAGKPVQEPWMKPHPLAGEINVEAQLADPDHSVLGFWTKMIAFRRAHPDLLVYSDYHSLRNDDRDTMLFVKEPHGDGTNGSKALAVLNFTTQDVVVPVPDAEELGFARGTDVQFELLASTHDGGNKAVGDALAPLEGRVYLVKP</sequence>
<dbReference type="InterPro" id="IPR013780">
    <property type="entry name" value="Glyco_hydro_b"/>
</dbReference>
<dbReference type="FunFam" id="3.20.20.80:FF:000064">
    <property type="entry name" value="Oligo-1,6-glucosidase"/>
    <property type="match status" value="1"/>
</dbReference>
<keyword evidence="7" id="KW-1185">Reference proteome</keyword>
<dbReference type="Proteomes" id="UP000076874">
    <property type="component" value="Unassembled WGS sequence"/>
</dbReference>
<dbReference type="SMART" id="SM00642">
    <property type="entry name" value="Aamy"/>
    <property type="match status" value="1"/>
</dbReference>
<organism evidence="6 7">
    <name type="scientific">Niveomyces insectorum RCEF 264</name>
    <dbReference type="NCBI Taxonomy" id="1081102"/>
    <lineage>
        <taxon>Eukaryota</taxon>
        <taxon>Fungi</taxon>
        <taxon>Dikarya</taxon>
        <taxon>Ascomycota</taxon>
        <taxon>Pezizomycotina</taxon>
        <taxon>Sordariomycetes</taxon>
        <taxon>Hypocreomycetidae</taxon>
        <taxon>Hypocreales</taxon>
        <taxon>Cordycipitaceae</taxon>
        <taxon>Niveomyces</taxon>
    </lineage>
</organism>
<evidence type="ECO:0000256" key="2">
    <source>
        <dbReference type="ARBA" id="ARBA00022801"/>
    </source>
</evidence>
<evidence type="ECO:0000256" key="4">
    <source>
        <dbReference type="ARBA" id="ARBA00026248"/>
    </source>
</evidence>
<keyword evidence="4" id="KW-0462">Maltose metabolism</keyword>
<dbReference type="AlphaFoldDB" id="A0A167MB62"/>
<dbReference type="CDD" id="cd11333">
    <property type="entry name" value="AmyAc_SI_OligoGlu_DGase"/>
    <property type="match status" value="1"/>
</dbReference>
<keyword evidence="2 6" id="KW-0378">Hydrolase</keyword>
<name>A0A167MB62_9HYPO</name>
<dbReference type="STRING" id="1081102.A0A167MB62"/>
<feature type="domain" description="Glycosyl hydrolase family 13 catalytic" evidence="5">
    <location>
        <begin position="18"/>
        <end position="419"/>
    </location>
</feature>
<dbReference type="Gene3D" id="3.20.20.80">
    <property type="entry name" value="Glycosidases"/>
    <property type="match status" value="1"/>
</dbReference>
<reference evidence="6 7" key="1">
    <citation type="journal article" date="2016" name="Genome Biol. Evol.">
        <title>Divergent and convergent evolution of fungal pathogenicity.</title>
        <authorList>
            <person name="Shang Y."/>
            <person name="Xiao G."/>
            <person name="Zheng P."/>
            <person name="Cen K."/>
            <person name="Zhan S."/>
            <person name="Wang C."/>
        </authorList>
    </citation>
    <scope>NUCLEOTIDE SEQUENCE [LARGE SCALE GENOMIC DNA]</scope>
    <source>
        <strain evidence="6 7">RCEF 264</strain>
    </source>
</reference>
<dbReference type="InterPro" id="IPR017853">
    <property type="entry name" value="GH"/>
</dbReference>
<dbReference type="GO" id="GO:0004574">
    <property type="term" value="F:oligo-1,6-glucosidase activity"/>
    <property type="evidence" value="ECO:0007669"/>
    <property type="project" value="TreeGrafter"/>
</dbReference>
<gene>
    <name evidence="6" type="ORF">SPI_09091</name>
</gene>
<dbReference type="InterPro" id="IPR006047">
    <property type="entry name" value="GH13_cat_dom"/>
</dbReference>
<dbReference type="GO" id="GO:0004575">
    <property type="term" value="F:sucrose alpha-glucosidase activity"/>
    <property type="evidence" value="ECO:0007669"/>
    <property type="project" value="TreeGrafter"/>
</dbReference>
<dbReference type="FunFam" id="3.20.20.80:FF:000087">
    <property type="entry name" value="Oligo-1,6-glucosidase IMA1"/>
    <property type="match status" value="1"/>
</dbReference>
<evidence type="ECO:0000313" key="6">
    <source>
        <dbReference type="EMBL" id="OAA54157.1"/>
    </source>
</evidence>
<evidence type="ECO:0000313" key="7">
    <source>
        <dbReference type="Proteomes" id="UP000076874"/>
    </source>
</evidence>
<dbReference type="Pfam" id="PF00128">
    <property type="entry name" value="Alpha-amylase"/>
    <property type="match status" value="1"/>
</dbReference>
<dbReference type="GO" id="GO:0033934">
    <property type="term" value="F:glucan 1,4-alpha-maltotriohydrolase activity"/>
    <property type="evidence" value="ECO:0007669"/>
    <property type="project" value="TreeGrafter"/>
</dbReference>
<protein>
    <submittedName>
        <fullName evidence="6">Glycoside hydrolase family 13 protein</fullName>
    </submittedName>
</protein>
<accession>A0A167MB62</accession>
<proteinExistence type="inferred from homology"/>
<dbReference type="InterPro" id="IPR045857">
    <property type="entry name" value="O16G_dom_2"/>
</dbReference>
<dbReference type="Gene3D" id="3.90.400.10">
    <property type="entry name" value="Oligo-1,6-glucosidase, Domain 2"/>
    <property type="match status" value="1"/>
</dbReference>
<evidence type="ECO:0000256" key="3">
    <source>
        <dbReference type="ARBA" id="ARBA00023295"/>
    </source>
</evidence>
<dbReference type="EMBL" id="AZHD01000025">
    <property type="protein sequence ID" value="OAA54157.1"/>
    <property type="molecule type" value="Genomic_DNA"/>
</dbReference>
<dbReference type="GO" id="GO:0005987">
    <property type="term" value="P:sucrose catabolic process"/>
    <property type="evidence" value="ECO:0007669"/>
    <property type="project" value="TreeGrafter"/>
</dbReference>
<comment type="similarity">
    <text evidence="1">Belongs to the glycosyl hydrolase 13 family.</text>
</comment>
<keyword evidence="3" id="KW-0326">Glycosidase</keyword>